<protein>
    <submittedName>
        <fullName evidence="1">Uncharacterized protein</fullName>
    </submittedName>
</protein>
<sequence>MSPTLFQVSPGLETSNQWETASLTSLTDVTMCQTILAGVARITRRRHVSEHNFEASRKAAGVIANGVRY</sequence>
<accession>W1PB24</accession>
<dbReference type="Proteomes" id="UP000017836">
    <property type="component" value="Unassembled WGS sequence"/>
</dbReference>
<gene>
    <name evidence="1" type="ORF">AMTR_s00080p00057770</name>
</gene>
<organism evidence="1 2">
    <name type="scientific">Amborella trichopoda</name>
    <dbReference type="NCBI Taxonomy" id="13333"/>
    <lineage>
        <taxon>Eukaryota</taxon>
        <taxon>Viridiplantae</taxon>
        <taxon>Streptophyta</taxon>
        <taxon>Embryophyta</taxon>
        <taxon>Tracheophyta</taxon>
        <taxon>Spermatophyta</taxon>
        <taxon>Magnoliopsida</taxon>
        <taxon>Amborellales</taxon>
        <taxon>Amborellaceae</taxon>
        <taxon>Amborella</taxon>
    </lineage>
</organism>
<dbReference type="HOGENOM" id="CLU_2779253_0_0_1"/>
<evidence type="ECO:0000313" key="1">
    <source>
        <dbReference type="EMBL" id="ERN04904.1"/>
    </source>
</evidence>
<evidence type="ECO:0000313" key="2">
    <source>
        <dbReference type="Proteomes" id="UP000017836"/>
    </source>
</evidence>
<proteinExistence type="predicted"/>
<keyword evidence="2" id="KW-1185">Reference proteome</keyword>
<reference evidence="2" key="1">
    <citation type="journal article" date="2013" name="Science">
        <title>The Amborella genome and the evolution of flowering plants.</title>
        <authorList>
            <consortium name="Amborella Genome Project"/>
        </authorList>
    </citation>
    <scope>NUCLEOTIDE SEQUENCE [LARGE SCALE GENOMIC DNA]</scope>
</reference>
<dbReference type="AlphaFoldDB" id="W1PB24"/>
<dbReference type="Gramene" id="ERN04904">
    <property type="protein sequence ID" value="ERN04904"/>
    <property type="gene ID" value="AMTR_s00080p00057770"/>
</dbReference>
<name>W1PB24_AMBTC</name>
<dbReference type="EMBL" id="KI394095">
    <property type="protein sequence ID" value="ERN04904.1"/>
    <property type="molecule type" value="Genomic_DNA"/>
</dbReference>